<dbReference type="Proteomes" id="UP000327030">
    <property type="component" value="Chromosome 1"/>
</dbReference>
<organism evidence="1 2">
    <name type="scientific">Pseudobutyrivibrio xylanivorans</name>
    <dbReference type="NCBI Taxonomy" id="185007"/>
    <lineage>
        <taxon>Bacteria</taxon>
        <taxon>Bacillati</taxon>
        <taxon>Bacillota</taxon>
        <taxon>Clostridia</taxon>
        <taxon>Lachnospirales</taxon>
        <taxon>Lachnospiraceae</taxon>
        <taxon>Pseudobutyrivibrio</taxon>
    </lineage>
</organism>
<protein>
    <submittedName>
        <fullName evidence="1">Uncharacterized protein</fullName>
    </submittedName>
</protein>
<proteinExistence type="predicted"/>
<reference evidence="2" key="1">
    <citation type="submission" date="2019-08" db="EMBL/GenBank/DDBJ databases">
        <title>Complete Genome Sequence of the Polysaccharide-Degrading Rumen Bacterium Pseudobutyrivibrio xylanivorans MA3014.</title>
        <authorList>
            <person name="Palevich N."/>
            <person name="Maclean P.H."/>
            <person name="Kelly W.J."/>
            <person name="Leahy S.C."/>
            <person name="Rakonjac J."/>
            <person name="Attwood G.T."/>
        </authorList>
    </citation>
    <scope>NUCLEOTIDE SEQUENCE [LARGE SCALE GENOMIC DNA]</scope>
    <source>
        <strain evidence="2">MA3014</strain>
    </source>
</reference>
<dbReference type="EMBL" id="CP043028">
    <property type="protein sequence ID" value="QFJ54103.1"/>
    <property type="molecule type" value="Genomic_DNA"/>
</dbReference>
<dbReference type="RefSeq" id="WP_167511283.1">
    <property type="nucleotide sequence ID" value="NZ_CP043028.1"/>
</dbReference>
<name>A0A5P6VN66_PSEXY</name>
<gene>
    <name evidence="1" type="ORF">FXF36_04065</name>
</gene>
<dbReference type="KEGG" id="pxv:FXF36_04065"/>
<sequence>MIYIELSDESKLLSVVGLNGTKLNGHKAYKYGGVYYILTSNLDEVNQLIDDKKAWIIIDMKQLDEQTQTIFERCDNRIVIGPLSPWCKSEYYEFVELKIKNNTRINQVLYCSRTIQNRKENDSHRRILGCNIYTIPCIEDPFLLKEQEFETLLKILQ</sequence>
<evidence type="ECO:0000313" key="2">
    <source>
        <dbReference type="Proteomes" id="UP000327030"/>
    </source>
</evidence>
<evidence type="ECO:0000313" key="1">
    <source>
        <dbReference type="EMBL" id="QFJ54103.1"/>
    </source>
</evidence>
<dbReference type="AlphaFoldDB" id="A0A5P6VN66"/>
<accession>A0A5P6VN66</accession>